<evidence type="ECO:0000313" key="2">
    <source>
        <dbReference type="Proteomes" id="UP000005204"/>
    </source>
</evidence>
<keyword evidence="2" id="KW-1185">Reference proteome</keyword>
<accession>A0A8R2HQT5</accession>
<dbReference type="Proteomes" id="UP000005204">
    <property type="component" value="Unassembled WGS sequence"/>
</dbReference>
<dbReference type="AlphaFoldDB" id="A0A8R2HQT5"/>
<proteinExistence type="predicted"/>
<name>A0A8R2HQT5_BOMMO</name>
<organism evidence="1 2">
    <name type="scientific">Bombyx mori</name>
    <name type="common">Silk moth</name>
    <dbReference type="NCBI Taxonomy" id="7091"/>
    <lineage>
        <taxon>Eukaryota</taxon>
        <taxon>Metazoa</taxon>
        <taxon>Ecdysozoa</taxon>
        <taxon>Arthropoda</taxon>
        <taxon>Hexapoda</taxon>
        <taxon>Insecta</taxon>
        <taxon>Pterygota</taxon>
        <taxon>Neoptera</taxon>
        <taxon>Endopterygota</taxon>
        <taxon>Lepidoptera</taxon>
        <taxon>Glossata</taxon>
        <taxon>Ditrysia</taxon>
        <taxon>Bombycoidea</taxon>
        <taxon>Bombycidae</taxon>
        <taxon>Bombycinae</taxon>
        <taxon>Bombyx</taxon>
    </lineage>
</organism>
<evidence type="ECO:0000313" key="1">
    <source>
        <dbReference type="EnsemblMetazoa" id="XP_021208288.2"/>
    </source>
</evidence>
<reference evidence="2" key="1">
    <citation type="journal article" date="2008" name="Insect Biochem. Mol. Biol.">
        <title>The genome of a lepidopteran model insect, the silkworm Bombyx mori.</title>
        <authorList>
            <consortium name="International Silkworm Genome Consortium"/>
        </authorList>
    </citation>
    <scope>NUCLEOTIDE SEQUENCE [LARGE SCALE GENOMIC DNA]</scope>
    <source>
        <strain evidence="2">p50T</strain>
    </source>
</reference>
<reference evidence="1" key="2">
    <citation type="submission" date="2022-06" db="UniProtKB">
        <authorList>
            <consortium name="EnsemblMetazoa"/>
        </authorList>
    </citation>
    <scope>IDENTIFICATION</scope>
    <source>
        <strain evidence="1">p50T (Dazao)</strain>
    </source>
</reference>
<protein>
    <submittedName>
        <fullName evidence="1">Uncharacterized protein</fullName>
    </submittedName>
</protein>
<sequence>MICFGRAMPQCVHRHRRARRSELWPPPYCLVHLFHSHIVQLVAARCHAPLTAPRNAPQNAPPVAVAYFIGCLPFVFAAPACRASRRTAIRTALGCGQGGTMKCARLQLQERAKVIPKTEKIQNTQRPRRYCQKRLVNPEHDENPTWMAVFGRYHCNADNPKEAPEHGQSHRDNEDLYLSVQTLKFQGDVEQQKRPKTSFKYKTLSDNKKHRMFVKQMVQNDFDDSGRSSQHTCYYFDDYAKYLFSNERSRPNSGKSSLFLQGLSGNYREQKEIRVNDSDRKCRSVGSRFKSIFKRNTKHNFDNTDDKSEIDDIQDAKIKFEKSGTRKSLTISRTQSPETFQIIRVDVVCNYSNPILLDQEDEKNITENHLESVTESKLDNFKNSHFATKYLLTKTVKTLDEHLSGGAKVTLLCKTFKLSERNNFSRTIRNDEAGKRSKVKDVKVKTKIKK</sequence>
<dbReference type="EnsemblMetazoa" id="XM_021352613.2">
    <property type="protein sequence ID" value="XP_021208288.2"/>
    <property type="gene ID" value="LOC110386423"/>
</dbReference>